<name>S8C5K0_9LAMI</name>
<evidence type="ECO:0000256" key="2">
    <source>
        <dbReference type="ARBA" id="ARBA00022729"/>
    </source>
</evidence>
<feature type="signal peptide" evidence="4">
    <location>
        <begin position="1"/>
        <end position="29"/>
    </location>
</feature>
<dbReference type="PROSITE" id="PS50026">
    <property type="entry name" value="EGF_3"/>
    <property type="match status" value="1"/>
</dbReference>
<dbReference type="EMBL" id="AUSU01006446">
    <property type="protein sequence ID" value="EPS62014.1"/>
    <property type="molecule type" value="Genomic_DNA"/>
</dbReference>
<dbReference type="PANTHER" id="PTHR33491">
    <property type="entry name" value="OSJNBA0016N04.9 PROTEIN"/>
    <property type="match status" value="1"/>
</dbReference>
<comment type="caution">
    <text evidence="3">Lacks conserved residue(s) required for the propagation of feature annotation.</text>
</comment>
<reference evidence="6 7" key="1">
    <citation type="journal article" date="2013" name="BMC Genomics">
        <title>The miniature genome of a carnivorous plant Genlisea aurea contains a low number of genes and short non-coding sequences.</title>
        <authorList>
            <person name="Leushkin E.V."/>
            <person name="Sutormin R.A."/>
            <person name="Nabieva E.R."/>
            <person name="Penin A.A."/>
            <person name="Kondrashov A.S."/>
            <person name="Logacheva M.D."/>
        </authorList>
    </citation>
    <scope>NUCLEOTIDE SEQUENCE [LARGE SCALE GENOMIC DNA]</scope>
</reference>
<protein>
    <recommendedName>
        <fullName evidence="5">EGF-like domain-containing protein</fullName>
    </recommendedName>
</protein>
<keyword evidence="2 4" id="KW-0732">Signal</keyword>
<dbReference type="Pfam" id="PF13947">
    <property type="entry name" value="GUB_WAK_bind"/>
    <property type="match status" value="1"/>
</dbReference>
<dbReference type="InterPro" id="IPR025287">
    <property type="entry name" value="WAK_GUB"/>
</dbReference>
<dbReference type="OrthoDB" id="4062651at2759"/>
<organism evidence="6 7">
    <name type="scientific">Genlisea aurea</name>
    <dbReference type="NCBI Taxonomy" id="192259"/>
    <lineage>
        <taxon>Eukaryota</taxon>
        <taxon>Viridiplantae</taxon>
        <taxon>Streptophyta</taxon>
        <taxon>Embryophyta</taxon>
        <taxon>Tracheophyta</taxon>
        <taxon>Spermatophyta</taxon>
        <taxon>Magnoliopsida</taxon>
        <taxon>eudicotyledons</taxon>
        <taxon>Gunneridae</taxon>
        <taxon>Pentapetalae</taxon>
        <taxon>asterids</taxon>
        <taxon>lamiids</taxon>
        <taxon>Lamiales</taxon>
        <taxon>Lentibulariaceae</taxon>
        <taxon>Genlisea</taxon>
    </lineage>
</organism>
<evidence type="ECO:0000259" key="5">
    <source>
        <dbReference type="PROSITE" id="PS50026"/>
    </source>
</evidence>
<dbReference type="AlphaFoldDB" id="S8C5K0"/>
<keyword evidence="3" id="KW-0245">EGF-like domain</keyword>
<feature type="chain" id="PRO_5004561898" description="EGF-like domain-containing protein" evidence="4">
    <location>
        <begin position="30"/>
        <end position="341"/>
    </location>
</feature>
<evidence type="ECO:0000256" key="1">
    <source>
        <dbReference type="ARBA" id="ARBA00004167"/>
    </source>
</evidence>
<dbReference type="Pfam" id="PF00008">
    <property type="entry name" value="EGF"/>
    <property type="match status" value="1"/>
</dbReference>
<evidence type="ECO:0000313" key="7">
    <source>
        <dbReference type="Proteomes" id="UP000015453"/>
    </source>
</evidence>
<comment type="subcellular location">
    <subcellularLocation>
        <location evidence="1">Membrane</location>
        <topology evidence="1">Single-pass membrane protein</topology>
    </subcellularLocation>
</comment>
<dbReference type="GO" id="GO:0030247">
    <property type="term" value="F:polysaccharide binding"/>
    <property type="evidence" value="ECO:0007669"/>
    <property type="project" value="InterPro"/>
</dbReference>
<comment type="caution">
    <text evidence="6">The sequence shown here is derived from an EMBL/GenBank/DDBJ whole genome shotgun (WGS) entry which is preliminary data.</text>
</comment>
<feature type="domain" description="EGF-like" evidence="5">
    <location>
        <begin position="264"/>
        <end position="318"/>
    </location>
</feature>
<feature type="non-terminal residue" evidence="6">
    <location>
        <position position="341"/>
    </location>
</feature>
<gene>
    <name evidence="6" type="ORF">M569_12779</name>
</gene>
<dbReference type="GO" id="GO:0016020">
    <property type="term" value="C:membrane"/>
    <property type="evidence" value="ECO:0007669"/>
    <property type="project" value="UniProtKB-SubCell"/>
</dbReference>
<accession>S8C5K0</accession>
<sequence length="341" mass="36316">MSSVSFLSFFFIFFFFFSSFLLLPEPASSWTGPTAKPGCPTYCGDVLIPYPFGIGPDCSLNGNFTVTCNGSDGGGQQPKPTLDYHNGSEVVEVNETDLRVRVRNSWTYSCLGGNQTQVGQDLSYDVVTPPFSVSSDNWLTGIGCAALAAASNKLTGTGTGCLASCPPGTDMMMGNATCMGNGVGCCQTPFNGNSQFNYFTVSTDYTYSFQQGNYGVSNCGYAFIGERQPNVTFPLQSLQLEASLQYNATVRPVTTPIILNWRVGLDNCSDAISSRNYSCQANAQCVDVVAEDNAGLGGYLCQCEVGYTGNPYISPGCTAIDYCASAQDYCISDSQCVNIPG</sequence>
<evidence type="ECO:0000256" key="3">
    <source>
        <dbReference type="PROSITE-ProRule" id="PRU00076"/>
    </source>
</evidence>
<dbReference type="Proteomes" id="UP000015453">
    <property type="component" value="Unassembled WGS sequence"/>
</dbReference>
<dbReference type="InterPro" id="IPR000742">
    <property type="entry name" value="EGF"/>
</dbReference>
<proteinExistence type="predicted"/>
<keyword evidence="7" id="KW-1185">Reference proteome</keyword>
<dbReference type="Gene3D" id="2.10.25.10">
    <property type="entry name" value="Laminin"/>
    <property type="match status" value="1"/>
</dbReference>
<evidence type="ECO:0000256" key="4">
    <source>
        <dbReference type="SAM" id="SignalP"/>
    </source>
</evidence>
<evidence type="ECO:0000313" key="6">
    <source>
        <dbReference type="EMBL" id="EPS62014.1"/>
    </source>
</evidence>